<proteinExistence type="predicted"/>
<dbReference type="EMBL" id="JAYGJQ010000001">
    <property type="protein sequence ID" value="MEA9355998.1"/>
    <property type="molecule type" value="Genomic_DNA"/>
</dbReference>
<accession>A0ABU5VSG8</accession>
<organism evidence="1 2">
    <name type="scientific">Bacteriovorax antarcticus</name>
    <dbReference type="NCBI Taxonomy" id="3088717"/>
    <lineage>
        <taxon>Bacteria</taxon>
        <taxon>Pseudomonadati</taxon>
        <taxon>Bdellovibrionota</taxon>
        <taxon>Bacteriovoracia</taxon>
        <taxon>Bacteriovoracales</taxon>
        <taxon>Bacteriovoracaceae</taxon>
        <taxon>Bacteriovorax</taxon>
    </lineage>
</organism>
<evidence type="ECO:0000313" key="2">
    <source>
        <dbReference type="Proteomes" id="UP001302274"/>
    </source>
</evidence>
<name>A0ABU5VSG8_9BACT</name>
<dbReference type="RefSeq" id="WP_323575645.1">
    <property type="nucleotide sequence ID" value="NZ_JAYGJQ010000001.1"/>
</dbReference>
<evidence type="ECO:0000313" key="1">
    <source>
        <dbReference type="EMBL" id="MEA9355998.1"/>
    </source>
</evidence>
<protein>
    <submittedName>
        <fullName evidence="1">DUF2917 domain-containing protein</fullName>
    </submittedName>
</protein>
<reference evidence="1 2" key="1">
    <citation type="submission" date="2023-11" db="EMBL/GenBank/DDBJ databases">
        <title>A Novel Polar Bacteriovorax (B. antarcticus) Isolated from the Biocrust in Antarctica.</title>
        <authorList>
            <person name="Mun W."/>
            <person name="Choi S.Y."/>
            <person name="Mitchell R.J."/>
        </authorList>
    </citation>
    <scope>NUCLEOTIDE SEQUENCE [LARGE SCALE GENOMIC DNA]</scope>
    <source>
        <strain evidence="1 2">PP10</strain>
    </source>
</reference>
<keyword evidence="2" id="KW-1185">Reference proteome</keyword>
<dbReference type="Proteomes" id="UP001302274">
    <property type="component" value="Unassembled WGS sequence"/>
</dbReference>
<gene>
    <name evidence="1" type="ORF">SHI21_07295</name>
</gene>
<dbReference type="InterPro" id="IPR021317">
    <property type="entry name" value="DUF2917"/>
</dbReference>
<comment type="caution">
    <text evidence="1">The sequence shown here is derived from an EMBL/GenBank/DDBJ whole genome shotgun (WGS) entry which is preliminary data.</text>
</comment>
<sequence length="76" mass="8620">MKTDQLNKQESKAVCLEANQIVSFKRPQNLFITSGKVWVTIAGDSQDYIYTEGQSVKLPRDKHTVVQALGKASFWF</sequence>
<dbReference type="Pfam" id="PF11142">
    <property type="entry name" value="DUF2917"/>
    <property type="match status" value="1"/>
</dbReference>